<protein>
    <recommendedName>
        <fullName evidence="3">HEPN domain-containing protein</fullName>
    </recommendedName>
</protein>
<evidence type="ECO:0000313" key="1">
    <source>
        <dbReference type="EMBL" id="RXG25713.1"/>
    </source>
</evidence>
<comment type="caution">
    <text evidence="1">The sequence shown here is derived from an EMBL/GenBank/DDBJ whole genome shotgun (WGS) entry which is preliminary data.</text>
</comment>
<dbReference type="AlphaFoldDB" id="A0A4Q0PFS8"/>
<proteinExistence type="predicted"/>
<dbReference type="OrthoDB" id="1433844at2"/>
<accession>A0A4Q0PFS8</accession>
<dbReference type="RefSeq" id="WP_128764518.1">
    <property type="nucleotide sequence ID" value="NZ_JBHUOO010000023.1"/>
</dbReference>
<dbReference type="Gene3D" id="1.20.120.330">
    <property type="entry name" value="Nucleotidyltransferases domain 2"/>
    <property type="match status" value="1"/>
</dbReference>
<evidence type="ECO:0000313" key="2">
    <source>
        <dbReference type="Proteomes" id="UP000289859"/>
    </source>
</evidence>
<gene>
    <name evidence="1" type="ORF">DSM02_880</name>
</gene>
<evidence type="ECO:0008006" key="3">
    <source>
        <dbReference type="Google" id="ProtNLM"/>
    </source>
</evidence>
<organism evidence="1 2">
    <name type="scientific">Leeuwenhoekiella polynyae</name>
    <dbReference type="NCBI Taxonomy" id="1550906"/>
    <lineage>
        <taxon>Bacteria</taxon>
        <taxon>Pseudomonadati</taxon>
        <taxon>Bacteroidota</taxon>
        <taxon>Flavobacteriia</taxon>
        <taxon>Flavobacteriales</taxon>
        <taxon>Flavobacteriaceae</taxon>
        <taxon>Leeuwenhoekiella</taxon>
    </lineage>
</organism>
<keyword evidence="2" id="KW-1185">Reference proteome</keyword>
<dbReference type="Proteomes" id="UP000289859">
    <property type="component" value="Unassembled WGS sequence"/>
</dbReference>
<dbReference type="EMBL" id="QOVK01000002">
    <property type="protein sequence ID" value="RXG25713.1"/>
    <property type="molecule type" value="Genomic_DNA"/>
</dbReference>
<name>A0A4Q0PFS8_9FLAO</name>
<reference evidence="1 2" key="1">
    <citation type="submission" date="2018-07" db="EMBL/GenBank/DDBJ databases">
        <title>Leeuwenhoekiella genomics.</title>
        <authorList>
            <person name="Tahon G."/>
            <person name="Willems A."/>
        </authorList>
    </citation>
    <scope>NUCLEOTIDE SEQUENCE [LARGE SCALE GENOMIC DNA]</scope>
    <source>
        <strain evidence="1 2">LMG 29608</strain>
    </source>
</reference>
<sequence length="165" mass="19453">MGSFSEHITQASNNLDFLESTNKNSRDHWDWQVTVCFYSALHLINAHIAAKANKNYLSHNQVEQVINPFRQLSVAKLDEETYKSYIKLMQLSRRSRYLLNENFKKEDVTDIQKACITYDKHFKKAIYHLDVIMQYLTQNHNVNFKSHCLSCAELKGRKFNNFTVE</sequence>